<dbReference type="Gene3D" id="3.60.21.10">
    <property type="match status" value="1"/>
</dbReference>
<dbReference type="PANTHER" id="PTHR11575:SF24">
    <property type="entry name" value="5'-NUCLEOTIDASE"/>
    <property type="match status" value="1"/>
</dbReference>
<feature type="domain" description="5'-Nucleotidase C-terminal" evidence="1">
    <location>
        <begin position="280"/>
        <end position="423"/>
    </location>
</feature>
<evidence type="ECO:0000259" key="1">
    <source>
        <dbReference type="Pfam" id="PF02872"/>
    </source>
</evidence>
<dbReference type="EMBL" id="JBHUDO010000002">
    <property type="protein sequence ID" value="MFD1645747.1"/>
    <property type="molecule type" value="Genomic_DNA"/>
</dbReference>
<gene>
    <name evidence="2" type="ORF">ACFSBL_08640</name>
</gene>
<keyword evidence="3" id="KW-1185">Reference proteome</keyword>
<proteinExistence type="predicted"/>
<dbReference type="SUPFAM" id="SSF55816">
    <property type="entry name" value="5'-nucleotidase (syn. UDP-sugar hydrolase), C-terminal domain"/>
    <property type="match status" value="1"/>
</dbReference>
<sequence length="479" mass="50827">MERGGRPDVTLRLLHYADLEAAYDVPERVGRLATAISERRDDRTVVTGGGDDTGPCVLSFEGDGGHAEAFFDAVAPDVETFGNHEFDGPMERARRFAAETSPTWLCANLYDGGGGDEGRFAADATEPWTTIDTAAGRVGVFGVTTPALPHIKPDVPLDARDPVTAAREATGALRDAGAEYVVGVSHCGDDEPIARAVEVDAILGGHDHTPRDEVVAGTRIVRSGAAGQQLVEVRIDDAGATTTEFHDVPAHEPDPELTAVLRDQLAAAELDDTVAHVDGRVERTAREPSPVGTFVAESFRRAGDADIGLVNSMTMRDCGVPLSGAVRRVDLHSLVPFPAGLVTVELDGSELAAVVTEAGGGHTGRDGPPWNGQFAGLELAWDEERGRPEQVAVRGEPLARDATYRLTTIGYLVVEDVEFPTLTEEHVVAEPGAVHDAMVAHAERAGIPTEPVDWFERVAGGRRSGAGDVWLPDRGAERS</sequence>
<dbReference type="Proteomes" id="UP001597034">
    <property type="component" value="Unassembled WGS sequence"/>
</dbReference>
<reference evidence="2 3" key="1">
    <citation type="journal article" date="2019" name="Int. J. Syst. Evol. Microbiol.">
        <title>The Global Catalogue of Microorganisms (GCM) 10K type strain sequencing project: providing services to taxonomists for standard genome sequencing and annotation.</title>
        <authorList>
            <consortium name="The Broad Institute Genomics Platform"/>
            <consortium name="The Broad Institute Genome Sequencing Center for Infectious Disease"/>
            <person name="Wu L."/>
            <person name="Ma J."/>
        </authorList>
    </citation>
    <scope>NUCLEOTIDE SEQUENCE [LARGE SCALE GENOMIC DNA]</scope>
    <source>
        <strain evidence="2 3">CGMCC 1.10390</strain>
    </source>
</reference>
<name>A0ABD6DKA3_9EURY</name>
<protein>
    <submittedName>
        <fullName evidence="2">Bifunctional metallophosphatase/5'-nucleotidase</fullName>
    </submittedName>
</protein>
<dbReference type="InterPro" id="IPR036907">
    <property type="entry name" value="5'-Nucleotdase_C_sf"/>
</dbReference>
<evidence type="ECO:0000313" key="2">
    <source>
        <dbReference type="EMBL" id="MFD1645747.1"/>
    </source>
</evidence>
<dbReference type="InterPro" id="IPR029052">
    <property type="entry name" value="Metallo-depent_PP-like"/>
</dbReference>
<dbReference type="InterPro" id="IPR006179">
    <property type="entry name" value="5_nucleotidase/apyrase"/>
</dbReference>
<accession>A0ABD6DKA3</accession>
<evidence type="ECO:0000313" key="3">
    <source>
        <dbReference type="Proteomes" id="UP001597034"/>
    </source>
</evidence>
<dbReference type="AlphaFoldDB" id="A0ABD6DKA3"/>
<dbReference type="PANTHER" id="PTHR11575">
    <property type="entry name" value="5'-NUCLEOTIDASE-RELATED"/>
    <property type="match status" value="1"/>
</dbReference>
<organism evidence="2 3">
    <name type="scientific">Haloarchaeobius litoreus</name>
    <dbReference type="NCBI Taxonomy" id="755306"/>
    <lineage>
        <taxon>Archaea</taxon>
        <taxon>Methanobacteriati</taxon>
        <taxon>Methanobacteriota</taxon>
        <taxon>Stenosarchaea group</taxon>
        <taxon>Halobacteria</taxon>
        <taxon>Halobacteriales</taxon>
        <taxon>Halorubellaceae</taxon>
        <taxon>Haloarchaeobius</taxon>
    </lineage>
</organism>
<comment type="caution">
    <text evidence="2">The sequence shown here is derived from an EMBL/GenBank/DDBJ whole genome shotgun (WGS) entry which is preliminary data.</text>
</comment>
<dbReference type="Gene3D" id="3.90.780.10">
    <property type="entry name" value="5'-Nucleotidase, C-terminal domain"/>
    <property type="match status" value="1"/>
</dbReference>
<dbReference type="Pfam" id="PF02872">
    <property type="entry name" value="5_nucleotid_C"/>
    <property type="match status" value="1"/>
</dbReference>
<dbReference type="RefSeq" id="WP_256398736.1">
    <property type="nucleotide sequence ID" value="NZ_JANHJR010000001.1"/>
</dbReference>
<dbReference type="InterPro" id="IPR008334">
    <property type="entry name" value="5'-Nucleotdase_C"/>
</dbReference>
<dbReference type="SUPFAM" id="SSF56300">
    <property type="entry name" value="Metallo-dependent phosphatases"/>
    <property type="match status" value="1"/>
</dbReference>